<feature type="binding site" evidence="5">
    <location>
        <position position="34"/>
    </location>
    <ligand>
        <name>NAD(+)</name>
        <dbReference type="ChEBI" id="CHEBI:57540"/>
    </ligand>
</feature>
<evidence type="ECO:0000256" key="4">
    <source>
        <dbReference type="PIRSR" id="PIRSR000149-2"/>
    </source>
</evidence>
<comment type="caution">
    <text evidence="10">The sequence shown here is derived from an EMBL/GenBank/DDBJ whole genome shotgun (WGS) entry which is preliminary data.</text>
</comment>
<feature type="binding site" evidence="5">
    <location>
        <position position="120"/>
    </location>
    <ligand>
        <name>NAD(+)</name>
        <dbReference type="ChEBI" id="CHEBI:57540"/>
    </ligand>
</feature>
<evidence type="ECO:0000256" key="3">
    <source>
        <dbReference type="PIRSR" id="PIRSR000149-1"/>
    </source>
</evidence>
<dbReference type="SUPFAM" id="SSF55347">
    <property type="entry name" value="Glyceraldehyde-3-phosphate dehydrogenase-like, C-terminal domain"/>
    <property type="match status" value="1"/>
</dbReference>
<dbReference type="GO" id="GO:0051287">
    <property type="term" value="F:NAD binding"/>
    <property type="evidence" value="ECO:0007669"/>
    <property type="project" value="InterPro"/>
</dbReference>
<dbReference type="FunFam" id="3.30.360.10:FF:000002">
    <property type="entry name" value="Glyceraldehyde-3-phosphate dehydrogenase"/>
    <property type="match status" value="1"/>
</dbReference>
<dbReference type="PIRSF" id="PIRSF000149">
    <property type="entry name" value="GAP_DH"/>
    <property type="match status" value="1"/>
</dbReference>
<dbReference type="Gene3D" id="3.40.50.720">
    <property type="entry name" value="NAD(P)-binding Rossmann-like Domain"/>
    <property type="match status" value="1"/>
</dbReference>
<evidence type="ECO:0000256" key="5">
    <source>
        <dbReference type="PIRSR" id="PIRSR000149-3"/>
    </source>
</evidence>
<evidence type="ECO:0000256" key="2">
    <source>
        <dbReference type="ARBA" id="ARBA00023002"/>
    </source>
</evidence>
<dbReference type="Gene3D" id="3.30.360.10">
    <property type="entry name" value="Dihydrodipicolinate Reductase, domain 2"/>
    <property type="match status" value="1"/>
</dbReference>
<dbReference type="InterPro" id="IPR036291">
    <property type="entry name" value="NAD(P)-bd_dom_sf"/>
</dbReference>
<dbReference type="Proteomes" id="UP000006443">
    <property type="component" value="Unassembled WGS sequence"/>
</dbReference>
<feature type="binding site" evidence="5">
    <location>
        <position position="315"/>
    </location>
    <ligand>
        <name>NAD(+)</name>
        <dbReference type="ChEBI" id="CHEBI:57540"/>
    </ligand>
</feature>
<dbReference type="EC" id="1.2.1.-" evidence="8"/>
<reference evidence="10 11" key="1">
    <citation type="submission" date="2009-02" db="EMBL/GenBank/DDBJ databases">
        <title>Sequencing of the draft genome and assembly of Dethiobacter alkaliphilus AHT 1.</title>
        <authorList>
            <consortium name="US DOE Joint Genome Institute (JGI-PGF)"/>
            <person name="Lucas S."/>
            <person name="Copeland A."/>
            <person name="Lapidus A."/>
            <person name="Glavina del Rio T."/>
            <person name="Dalin E."/>
            <person name="Tice H."/>
            <person name="Bruce D."/>
            <person name="Goodwin L."/>
            <person name="Pitluck S."/>
            <person name="Larimer F."/>
            <person name="Land M.L."/>
            <person name="Hauser L."/>
            <person name="Muyzer G."/>
        </authorList>
    </citation>
    <scope>NUCLEOTIDE SEQUENCE [LARGE SCALE GENOMIC DNA]</scope>
    <source>
        <strain evidence="10 11">AHT 1</strain>
    </source>
</reference>
<dbReference type="PROSITE" id="PS00071">
    <property type="entry name" value="GAPDH"/>
    <property type="match status" value="1"/>
</dbReference>
<dbReference type="InterPro" id="IPR020828">
    <property type="entry name" value="GlycerAld_3-P_DH_NAD(P)-bd"/>
</dbReference>
<dbReference type="AlphaFoldDB" id="C0GGI0"/>
<dbReference type="InterPro" id="IPR020830">
    <property type="entry name" value="GlycerAld_3-P_DH_AS"/>
</dbReference>
<feature type="binding site" evidence="4">
    <location>
        <begin position="210"/>
        <end position="211"/>
    </location>
    <ligand>
        <name>D-glyceraldehyde 3-phosphate</name>
        <dbReference type="ChEBI" id="CHEBI:59776"/>
    </ligand>
</feature>
<dbReference type="InterPro" id="IPR020829">
    <property type="entry name" value="GlycerAld_3-P_DH_cat"/>
</dbReference>
<dbReference type="OrthoDB" id="9803304at2"/>
<evidence type="ECO:0000256" key="7">
    <source>
        <dbReference type="RuleBase" id="RU000397"/>
    </source>
</evidence>
<dbReference type="SMART" id="SM00846">
    <property type="entry name" value="Gp_dh_N"/>
    <property type="match status" value="1"/>
</dbReference>
<accession>C0GGI0</accession>
<proteinExistence type="inferred from homology"/>
<evidence type="ECO:0000259" key="9">
    <source>
        <dbReference type="SMART" id="SM00846"/>
    </source>
</evidence>
<dbReference type="RefSeq" id="WP_008516370.1">
    <property type="nucleotide sequence ID" value="NZ_ACJM01000007.1"/>
</dbReference>
<evidence type="ECO:0000256" key="8">
    <source>
        <dbReference type="RuleBase" id="RU361160"/>
    </source>
</evidence>
<evidence type="ECO:0000256" key="6">
    <source>
        <dbReference type="PIRSR" id="PIRSR000149-4"/>
    </source>
</evidence>
<keyword evidence="11" id="KW-1185">Reference proteome</keyword>
<dbReference type="STRING" id="555088.DealDRAFT_1544"/>
<feature type="domain" description="Glyceraldehyde 3-phosphate dehydrogenase NAD(P) binding" evidence="9">
    <location>
        <begin position="3"/>
        <end position="152"/>
    </location>
</feature>
<dbReference type="EMBL" id="ACJM01000007">
    <property type="protein sequence ID" value="EEG77421.1"/>
    <property type="molecule type" value="Genomic_DNA"/>
</dbReference>
<name>C0GGI0_DETAL</name>
<keyword evidence="2 8" id="KW-0560">Oxidoreductase</keyword>
<dbReference type="GO" id="GO:0050661">
    <property type="term" value="F:NADP binding"/>
    <property type="evidence" value="ECO:0007669"/>
    <property type="project" value="InterPro"/>
</dbReference>
<protein>
    <recommendedName>
        <fullName evidence="8">Glyceraldehyde-3-phosphate dehydrogenase</fullName>
        <ecNumber evidence="8">1.2.1.-</ecNumber>
    </recommendedName>
</protein>
<dbReference type="eggNOG" id="COG0057">
    <property type="taxonomic scope" value="Bacteria"/>
</dbReference>
<feature type="binding site" evidence="4">
    <location>
        <begin position="151"/>
        <end position="153"/>
    </location>
    <ligand>
        <name>D-glyceraldehyde 3-phosphate</name>
        <dbReference type="ChEBI" id="CHEBI:59776"/>
    </ligand>
</feature>
<dbReference type="Pfam" id="PF02800">
    <property type="entry name" value="Gp_dh_C"/>
    <property type="match status" value="1"/>
</dbReference>
<evidence type="ECO:0000313" key="10">
    <source>
        <dbReference type="EMBL" id="EEG77421.1"/>
    </source>
</evidence>
<keyword evidence="5" id="KW-0547">Nucleotide-binding</keyword>
<gene>
    <name evidence="10" type="ORF">DealDRAFT_1544</name>
</gene>
<dbReference type="GO" id="GO:0016620">
    <property type="term" value="F:oxidoreductase activity, acting on the aldehyde or oxo group of donors, NAD or NADP as acceptor"/>
    <property type="evidence" value="ECO:0007669"/>
    <property type="project" value="InterPro"/>
</dbReference>
<dbReference type="FunFam" id="3.40.50.720:FF:000001">
    <property type="entry name" value="Glyceraldehyde-3-phosphate dehydrogenase"/>
    <property type="match status" value="1"/>
</dbReference>
<dbReference type="InterPro" id="IPR020831">
    <property type="entry name" value="GlycerAld/Erythrose_P_DH"/>
</dbReference>
<dbReference type="NCBIfam" id="TIGR01534">
    <property type="entry name" value="GAPDH-I"/>
    <property type="match status" value="1"/>
</dbReference>
<keyword evidence="5" id="KW-0520">NAD</keyword>
<feature type="site" description="Activates thiol group during catalysis" evidence="6">
    <location>
        <position position="179"/>
    </location>
</feature>
<dbReference type="InterPro" id="IPR006424">
    <property type="entry name" value="Glyceraldehyde-3-P_DH_1"/>
</dbReference>
<dbReference type="Pfam" id="PF00044">
    <property type="entry name" value="Gp_dh_N"/>
    <property type="match status" value="1"/>
</dbReference>
<sequence>MTVNIGINGFGRIGRNTFRALMENENLRVAAINDLTDNATLAHLLKYDSLFGKFPGDVSVKGDNLNVNGRDIRILAEAQPENLPWSELGVDIVIESTGRFRTHKDASRHLQGGAKKVIVSTPVNDADKIIVMGINHTQYEPDKHHILSNASCTTNALAPVVKVLHENFALKKGLMNTTHAYTNDQNLLDLPHPDLRRARAAQVSMIPTTTGAAKILGKIIPELEGKVDGYAVRVPTPTVSMVDFVADLGKEVTAETANEAFKSAAANELRGILGYSEEPLVSVDYKGTPYSSVVDSLLTMALGGNMLRVVAWYDNEWGYSQRVADLSFYIAQQGI</sequence>
<dbReference type="PANTHER" id="PTHR43148">
    <property type="entry name" value="GLYCERALDEHYDE-3-PHOSPHATE DEHYDROGENASE 2"/>
    <property type="match status" value="1"/>
</dbReference>
<feature type="binding site" evidence="5">
    <location>
        <begin position="12"/>
        <end position="13"/>
    </location>
    <ligand>
        <name>NAD(+)</name>
        <dbReference type="ChEBI" id="CHEBI:57540"/>
    </ligand>
</feature>
<feature type="active site" description="Nucleophile" evidence="3">
    <location>
        <position position="152"/>
    </location>
</feature>
<dbReference type="PRINTS" id="PR00078">
    <property type="entry name" value="G3PDHDRGNASE"/>
</dbReference>
<dbReference type="GO" id="GO:0006006">
    <property type="term" value="P:glucose metabolic process"/>
    <property type="evidence" value="ECO:0007669"/>
    <property type="project" value="InterPro"/>
</dbReference>
<organism evidence="10 11">
    <name type="scientific">Dethiobacter alkaliphilus AHT 1</name>
    <dbReference type="NCBI Taxonomy" id="555088"/>
    <lineage>
        <taxon>Bacteria</taxon>
        <taxon>Bacillati</taxon>
        <taxon>Bacillota</taxon>
        <taxon>Dethiobacteria</taxon>
        <taxon>Dethiobacterales</taxon>
        <taxon>Dethiobacteraceae</taxon>
        <taxon>Dethiobacter</taxon>
    </lineage>
</organism>
<comment type="similarity">
    <text evidence="1 7">Belongs to the glyceraldehyde-3-phosphate dehydrogenase family.</text>
</comment>
<evidence type="ECO:0000256" key="1">
    <source>
        <dbReference type="ARBA" id="ARBA00007406"/>
    </source>
</evidence>
<dbReference type="CDD" id="cd18126">
    <property type="entry name" value="GAPDH_I_C"/>
    <property type="match status" value="1"/>
</dbReference>
<dbReference type="CDD" id="cd05214">
    <property type="entry name" value="GAPDH_I_N"/>
    <property type="match status" value="1"/>
</dbReference>
<evidence type="ECO:0000313" key="11">
    <source>
        <dbReference type="Proteomes" id="UP000006443"/>
    </source>
</evidence>
<feature type="binding site" evidence="4">
    <location>
        <position position="233"/>
    </location>
    <ligand>
        <name>D-glyceraldehyde 3-phosphate</name>
        <dbReference type="ChEBI" id="CHEBI:59776"/>
    </ligand>
</feature>
<feature type="binding site" evidence="4">
    <location>
        <position position="182"/>
    </location>
    <ligand>
        <name>D-glyceraldehyde 3-phosphate</name>
        <dbReference type="ChEBI" id="CHEBI:59776"/>
    </ligand>
</feature>
<dbReference type="SUPFAM" id="SSF51735">
    <property type="entry name" value="NAD(P)-binding Rossmann-fold domains"/>
    <property type="match status" value="1"/>
</dbReference>